<keyword evidence="1" id="KW-0472">Membrane</keyword>
<keyword evidence="3" id="KW-1185">Reference proteome</keyword>
<gene>
    <name evidence="2" type="ORF">C3L50_02815</name>
</gene>
<evidence type="ECO:0000256" key="1">
    <source>
        <dbReference type="SAM" id="Phobius"/>
    </source>
</evidence>
<sequence>MTVSNTHFPMLKLISLSKKVITNPYAGVLMSLLLILPSLYIILEDITIIRKEYFFLAIGIPLYIKSLNKIFDEILNSGNDKFK</sequence>
<feature type="transmembrane region" description="Helical" evidence="1">
    <location>
        <begin position="20"/>
        <end position="43"/>
    </location>
</feature>
<name>A0A2S5AHB4_9FLAO</name>
<reference evidence="2 3" key="1">
    <citation type="submission" date="2018-01" db="EMBL/GenBank/DDBJ databases">
        <authorList>
            <person name="Gaut B.S."/>
            <person name="Morton B.R."/>
            <person name="Clegg M.T."/>
            <person name="Duvall M.R."/>
        </authorList>
    </citation>
    <scope>NUCLEOTIDE SEQUENCE [LARGE SCALE GENOMIC DNA]</scope>
    <source>
        <strain evidence="2 3">HR-AY</strain>
    </source>
</reference>
<keyword evidence="1" id="KW-0812">Transmembrane</keyword>
<organism evidence="2 3">
    <name type="scientific">Flavobacterium alvei</name>
    <dbReference type="NCBI Taxonomy" id="2080416"/>
    <lineage>
        <taxon>Bacteria</taxon>
        <taxon>Pseudomonadati</taxon>
        <taxon>Bacteroidota</taxon>
        <taxon>Flavobacteriia</taxon>
        <taxon>Flavobacteriales</taxon>
        <taxon>Flavobacteriaceae</taxon>
        <taxon>Flavobacterium</taxon>
    </lineage>
</organism>
<dbReference type="Proteomes" id="UP000237310">
    <property type="component" value="Unassembled WGS sequence"/>
</dbReference>
<dbReference type="EMBL" id="PQVG01000001">
    <property type="protein sequence ID" value="POY41547.1"/>
    <property type="molecule type" value="Genomic_DNA"/>
</dbReference>
<dbReference type="AlphaFoldDB" id="A0A2S5AHB4"/>
<evidence type="ECO:0000313" key="2">
    <source>
        <dbReference type="EMBL" id="POY41547.1"/>
    </source>
</evidence>
<keyword evidence="1" id="KW-1133">Transmembrane helix</keyword>
<proteinExistence type="predicted"/>
<comment type="caution">
    <text evidence="2">The sequence shown here is derived from an EMBL/GenBank/DDBJ whole genome shotgun (WGS) entry which is preliminary data.</text>
</comment>
<accession>A0A2S5AHB4</accession>
<protein>
    <submittedName>
        <fullName evidence="2">Uncharacterized protein</fullName>
    </submittedName>
</protein>
<dbReference type="OrthoDB" id="1374720at2"/>
<evidence type="ECO:0000313" key="3">
    <source>
        <dbReference type="Proteomes" id="UP000237310"/>
    </source>
</evidence>